<dbReference type="RefSeq" id="WP_140593666.1">
    <property type="nucleotide sequence ID" value="NZ_VFWZ01000003.1"/>
</dbReference>
<dbReference type="InterPro" id="IPR006533">
    <property type="entry name" value="T6SS_Vgr_RhsGE"/>
</dbReference>
<keyword evidence="4" id="KW-1185">Reference proteome</keyword>
<proteinExistence type="predicted"/>
<comment type="caution">
    <text evidence="3">The sequence shown here is derived from an EMBL/GenBank/DDBJ whole genome shotgun (WGS) entry which is preliminary data.</text>
</comment>
<dbReference type="NCBIfam" id="TIGR01646">
    <property type="entry name" value="vgr_GE"/>
    <property type="match status" value="1"/>
</dbReference>
<dbReference type="Gene3D" id="2.40.50.230">
    <property type="entry name" value="Gp5 N-terminal domain"/>
    <property type="match status" value="1"/>
</dbReference>
<protein>
    <submittedName>
        <fullName evidence="3">Type VI secretion system tip protein VgrG</fullName>
    </submittedName>
</protein>
<evidence type="ECO:0000256" key="1">
    <source>
        <dbReference type="SAM" id="MobiDB-lite"/>
    </source>
</evidence>
<dbReference type="InterPro" id="IPR006531">
    <property type="entry name" value="Gp5/Vgr_OB"/>
</dbReference>
<feature type="compositionally biased region" description="Low complexity" evidence="1">
    <location>
        <begin position="578"/>
        <end position="594"/>
    </location>
</feature>
<evidence type="ECO:0000313" key="4">
    <source>
        <dbReference type="Proteomes" id="UP000315540"/>
    </source>
</evidence>
<name>A0A504JF11_9FLAO</name>
<dbReference type="AlphaFoldDB" id="A0A504JF11"/>
<dbReference type="OrthoDB" id="1907165at2"/>
<gene>
    <name evidence="3" type="primary">vgrG</name>
    <name evidence="3" type="ORF">FHK87_13160</name>
</gene>
<sequence>MASSPTVDGNDLISMSITSGGNAIPDTYGVMSITITQEVNKIAQAQITIRDGNPTKQMFEIADADTFKTDSTIEISLGYGTDNEAIFSGVVTRQSVRVDDSGTTFQVTCKDLLVKAIDSKSNLVLSDALDSDAITQIASNLGVENDITATTVQKERIIQYHASDWDFIVSSAERNGMVVVTDSGKLVVNAIAVDDDPVLELEYGIDIMEMDVELEAVKQLTSLSINAWDLSSQDVVNSEAREPTVNEQGDVSESDLETVESVDQVLNTSIPITTDEAEELTNSILLKYRMSKYRGSIKFPGSALVKPNTLISLNGLGDLFDGNAYVSAVTHSFSEGNWSTDVQIGISTEWHSQKAVNSSGPEAKGELTGVKGLQVGIVKSIYDENETEYRVQVQIPVLNDDTELVWARLSSFYASNTFGAFFYPEVGDEVILGFIEGNPAYPIILGSMYSSALTPPQEISDANNYIKTLMTKSQLQLQFDDENIVMTMLTPNNNTIVVSDNDQGITIIDENSNQIQMNADGVTINSASSMTITASDDLTIQGSSVTITADNDISVSGNSISASADDSATINGDSECTVSSSGNMNVSGSSVNLN</sequence>
<dbReference type="Pfam" id="PF04717">
    <property type="entry name" value="Phage_base_V"/>
    <property type="match status" value="1"/>
</dbReference>
<dbReference type="Proteomes" id="UP000315540">
    <property type="component" value="Unassembled WGS sequence"/>
</dbReference>
<dbReference type="EMBL" id="VFWZ01000003">
    <property type="protein sequence ID" value="TPN86213.1"/>
    <property type="molecule type" value="Genomic_DNA"/>
</dbReference>
<evidence type="ECO:0000313" key="3">
    <source>
        <dbReference type="EMBL" id="TPN86213.1"/>
    </source>
</evidence>
<evidence type="ECO:0000259" key="2">
    <source>
        <dbReference type="Pfam" id="PF04717"/>
    </source>
</evidence>
<reference evidence="3 4" key="1">
    <citation type="submission" date="2019-06" db="EMBL/GenBank/DDBJ databases">
        <authorList>
            <person name="Meng X."/>
        </authorList>
    </citation>
    <scope>NUCLEOTIDE SEQUENCE [LARGE SCALE GENOMIC DNA]</scope>
    <source>
        <strain evidence="3 4">M625</strain>
    </source>
</reference>
<dbReference type="SUPFAM" id="SSF69255">
    <property type="entry name" value="gp5 N-terminal domain-like"/>
    <property type="match status" value="1"/>
</dbReference>
<feature type="region of interest" description="Disordered" evidence="1">
    <location>
        <begin position="575"/>
        <end position="594"/>
    </location>
</feature>
<organism evidence="3 4">
    <name type="scientific">Aquimarina algicola</name>
    <dbReference type="NCBI Taxonomy" id="2589995"/>
    <lineage>
        <taxon>Bacteria</taxon>
        <taxon>Pseudomonadati</taxon>
        <taxon>Bacteroidota</taxon>
        <taxon>Flavobacteriia</taxon>
        <taxon>Flavobacteriales</taxon>
        <taxon>Flavobacteriaceae</taxon>
        <taxon>Aquimarina</taxon>
    </lineage>
</organism>
<accession>A0A504JF11</accession>
<dbReference type="SUPFAM" id="SSF69279">
    <property type="entry name" value="Phage tail proteins"/>
    <property type="match status" value="1"/>
</dbReference>
<dbReference type="InterPro" id="IPR037026">
    <property type="entry name" value="Vgr_OB-fold_dom_sf"/>
</dbReference>
<feature type="domain" description="Gp5/Type VI secretion system Vgr protein OB-fold" evidence="2">
    <location>
        <begin position="375"/>
        <end position="449"/>
    </location>
</feature>
<dbReference type="SUPFAM" id="SSF69349">
    <property type="entry name" value="Phage fibre proteins"/>
    <property type="match status" value="1"/>
</dbReference>